<keyword evidence="5" id="KW-1185">Reference proteome</keyword>
<dbReference type="Gramene" id="novel_model_6143_5bd9a17a">
    <property type="protein sequence ID" value="cds.novel_model_6143_5bd9a17a"/>
    <property type="gene ID" value="novel_gene_3177_5bd9a17a"/>
</dbReference>
<protein>
    <recommendedName>
        <fullName evidence="6">Transmembrane protein</fullName>
    </recommendedName>
</protein>
<sequence>MKRFVYAYILLVVLVLLPLSHSLQTSSSTHYQLPQQFHNRRSQKLLVYVRRRGGSSSGSGSGSVGTNGFGAARTDTTHARGGVRKSSSPPIVKRQTNFLHAFLFMTLFLGVVLL</sequence>
<dbReference type="AlphaFoldDB" id="A0A803R7W1"/>
<feature type="chain" id="PRO_5031459424" description="Transmembrane protein" evidence="3">
    <location>
        <begin position="23"/>
        <end position="114"/>
    </location>
</feature>
<feature type="compositionally biased region" description="Gly residues" evidence="1">
    <location>
        <begin position="55"/>
        <end position="68"/>
    </location>
</feature>
<keyword evidence="3" id="KW-0732">Signal</keyword>
<accession>A0A803R7W1</accession>
<feature type="signal peptide" evidence="3">
    <location>
        <begin position="1"/>
        <end position="22"/>
    </location>
</feature>
<dbReference type="EMBL" id="UZAU01000683">
    <property type="status" value="NOT_ANNOTATED_CDS"/>
    <property type="molecule type" value="Genomic_DNA"/>
</dbReference>
<dbReference type="Proteomes" id="UP000596661">
    <property type="component" value="Chromosome 8"/>
</dbReference>
<keyword evidence="2" id="KW-0812">Transmembrane</keyword>
<evidence type="ECO:0000256" key="3">
    <source>
        <dbReference type="SAM" id="SignalP"/>
    </source>
</evidence>
<organism evidence="4 5">
    <name type="scientific">Cannabis sativa</name>
    <name type="common">Hemp</name>
    <name type="synonym">Marijuana</name>
    <dbReference type="NCBI Taxonomy" id="3483"/>
    <lineage>
        <taxon>Eukaryota</taxon>
        <taxon>Viridiplantae</taxon>
        <taxon>Streptophyta</taxon>
        <taxon>Embryophyta</taxon>
        <taxon>Tracheophyta</taxon>
        <taxon>Spermatophyta</taxon>
        <taxon>Magnoliopsida</taxon>
        <taxon>eudicotyledons</taxon>
        <taxon>Gunneridae</taxon>
        <taxon>Pentapetalae</taxon>
        <taxon>rosids</taxon>
        <taxon>fabids</taxon>
        <taxon>Rosales</taxon>
        <taxon>Cannabaceae</taxon>
        <taxon>Cannabis</taxon>
    </lineage>
</organism>
<keyword evidence="2" id="KW-0472">Membrane</keyword>
<evidence type="ECO:0000313" key="5">
    <source>
        <dbReference type="Proteomes" id="UP000596661"/>
    </source>
</evidence>
<name>A0A803R7W1_CANSA</name>
<reference evidence="4" key="1">
    <citation type="submission" date="2018-11" db="EMBL/GenBank/DDBJ databases">
        <authorList>
            <person name="Grassa J C."/>
        </authorList>
    </citation>
    <scope>NUCLEOTIDE SEQUENCE [LARGE SCALE GENOMIC DNA]</scope>
</reference>
<evidence type="ECO:0000313" key="4">
    <source>
        <dbReference type="EnsemblPlants" id="cds.novel_model_6143_5bd9a17a"/>
    </source>
</evidence>
<proteinExistence type="predicted"/>
<reference evidence="4" key="2">
    <citation type="submission" date="2021-03" db="UniProtKB">
        <authorList>
            <consortium name="EnsemblPlants"/>
        </authorList>
    </citation>
    <scope>IDENTIFICATION</scope>
</reference>
<evidence type="ECO:0000256" key="2">
    <source>
        <dbReference type="SAM" id="Phobius"/>
    </source>
</evidence>
<keyword evidence="2" id="KW-1133">Transmembrane helix</keyword>
<evidence type="ECO:0008006" key="6">
    <source>
        <dbReference type="Google" id="ProtNLM"/>
    </source>
</evidence>
<dbReference type="EnsemblPlants" id="novel_model_6143_5bd9a17a">
    <property type="protein sequence ID" value="cds.novel_model_6143_5bd9a17a"/>
    <property type="gene ID" value="novel_gene_3177_5bd9a17a"/>
</dbReference>
<feature type="region of interest" description="Disordered" evidence="1">
    <location>
        <begin position="52"/>
        <end position="89"/>
    </location>
</feature>
<evidence type="ECO:0000256" key="1">
    <source>
        <dbReference type="SAM" id="MobiDB-lite"/>
    </source>
</evidence>
<feature type="transmembrane region" description="Helical" evidence="2">
    <location>
        <begin position="97"/>
        <end position="113"/>
    </location>
</feature>